<sequence length="125" mass="13954">QETSLERDLTYISANFSKLTERMTKLEKAGLSIDESLKVMAEVPGALRGLEGKGGTASTKMQQMVDKNRCLETIPQIRDFLRGDDTATSPKELSLYQLSCFRFAPLTSCDVKRSLLKYKAVLSEN</sequence>
<reference evidence="1" key="1">
    <citation type="submission" date="2016-09" db="EMBL/GenBank/DDBJ databases">
        <authorList>
            <person name="Capua I."/>
            <person name="De Benedictis P."/>
            <person name="Joannis T."/>
            <person name="Lombin L.H."/>
            <person name="Cattoli G."/>
        </authorList>
    </citation>
    <scope>NUCLEOTIDE SEQUENCE</scope>
</reference>
<feature type="non-terminal residue" evidence="1">
    <location>
        <position position="1"/>
    </location>
</feature>
<evidence type="ECO:0000313" key="1">
    <source>
        <dbReference type="EMBL" id="JAU00514.1"/>
    </source>
</evidence>
<name>A0A1E1XMS3_AMBSC</name>
<proteinExistence type="evidence at transcript level"/>
<dbReference type="AlphaFoldDB" id="A0A1E1XMS3"/>
<dbReference type="EMBL" id="GFAA01002921">
    <property type="protein sequence ID" value="JAU00514.1"/>
    <property type="molecule type" value="mRNA"/>
</dbReference>
<organism evidence="1">
    <name type="scientific">Amblyomma sculptum</name>
    <name type="common">Tick</name>
    <dbReference type="NCBI Taxonomy" id="1581419"/>
    <lineage>
        <taxon>Eukaryota</taxon>
        <taxon>Metazoa</taxon>
        <taxon>Ecdysozoa</taxon>
        <taxon>Arthropoda</taxon>
        <taxon>Chelicerata</taxon>
        <taxon>Arachnida</taxon>
        <taxon>Acari</taxon>
        <taxon>Parasitiformes</taxon>
        <taxon>Ixodida</taxon>
        <taxon>Ixodoidea</taxon>
        <taxon>Ixodidae</taxon>
        <taxon>Amblyomminae</taxon>
        <taxon>Amblyomma</taxon>
    </lineage>
</organism>
<accession>A0A1E1XMS3</accession>
<protein>
    <submittedName>
        <fullName evidence="1">Uncharacterized protein</fullName>
    </submittedName>
</protein>
<reference evidence="1" key="2">
    <citation type="journal article" date="2017" name="Front. Cell. Infect. Microbiol.">
        <title>Analysis of the Salivary Gland Transcriptome of Unfed and Partially Fed Amblyomma sculptum Ticks and Descriptive Proteome of the Saliva.</title>
        <authorList>
            <person name="Esteves E."/>
            <person name="Maruyama S.R."/>
            <person name="Kawahara R."/>
            <person name="Fujita A."/>
            <person name="Martins L.A."/>
            <person name="Righi A.A."/>
            <person name="Costa F.B."/>
            <person name="Palmisano G."/>
            <person name="Labruna M.B."/>
            <person name="Sa-Nunes A."/>
            <person name="Ribeiro J.M.C."/>
            <person name="Fogaca A.C."/>
        </authorList>
    </citation>
    <scope>NUCLEOTIDE SEQUENCE</scope>
</reference>